<gene>
    <name evidence="3" type="ORF">FHS81_001393</name>
</gene>
<dbReference type="InterPro" id="IPR033469">
    <property type="entry name" value="CYTH-like_dom_sf"/>
</dbReference>
<dbReference type="GO" id="GO:0046872">
    <property type="term" value="F:metal ion binding"/>
    <property type="evidence" value="ECO:0007669"/>
    <property type="project" value="TreeGrafter"/>
</dbReference>
<dbReference type="SUPFAM" id="SSF55154">
    <property type="entry name" value="CYTH-like phosphatases"/>
    <property type="match status" value="1"/>
</dbReference>
<dbReference type="SMART" id="SM01118">
    <property type="entry name" value="CYTH"/>
    <property type="match status" value="1"/>
</dbReference>
<dbReference type="AlphaFoldDB" id="A0A7W5Z4B2"/>
<dbReference type="PANTHER" id="PTHR39569:SF1">
    <property type="entry name" value="INORGANIC TRIPHOSPHATASE"/>
    <property type="match status" value="1"/>
</dbReference>
<evidence type="ECO:0000259" key="2">
    <source>
        <dbReference type="PROSITE" id="PS51708"/>
    </source>
</evidence>
<dbReference type="SMART" id="SM00880">
    <property type="entry name" value="CHAD"/>
    <property type="match status" value="1"/>
</dbReference>
<dbReference type="RefSeq" id="WP_183751355.1">
    <property type="nucleotide sequence ID" value="NZ_JACICC010000003.1"/>
</dbReference>
<name>A0A7W5Z4B2_9HYPH</name>
<dbReference type="InterPro" id="IPR023577">
    <property type="entry name" value="CYTH_domain"/>
</dbReference>
<accession>A0A7W5Z4B2</accession>
<dbReference type="InterPro" id="IPR038186">
    <property type="entry name" value="CHAD_dom_sf"/>
</dbReference>
<dbReference type="InterPro" id="IPR007899">
    <property type="entry name" value="CHAD_dom"/>
</dbReference>
<dbReference type="Pfam" id="PF01928">
    <property type="entry name" value="CYTH"/>
    <property type="match status" value="1"/>
</dbReference>
<evidence type="ECO:0000313" key="3">
    <source>
        <dbReference type="EMBL" id="MBB3809311.1"/>
    </source>
</evidence>
<dbReference type="Gene3D" id="2.40.320.10">
    <property type="entry name" value="Hypothetical Protein Pfu-838710-001"/>
    <property type="match status" value="1"/>
</dbReference>
<evidence type="ECO:0000259" key="1">
    <source>
        <dbReference type="PROSITE" id="PS51707"/>
    </source>
</evidence>
<dbReference type="GO" id="GO:0050355">
    <property type="term" value="F:inorganic triphosphate phosphatase activity"/>
    <property type="evidence" value="ECO:0007669"/>
    <property type="project" value="InterPro"/>
</dbReference>
<organism evidence="3 4">
    <name type="scientific">Pseudochelatococcus contaminans</name>
    <dbReference type="NCBI Taxonomy" id="1538103"/>
    <lineage>
        <taxon>Bacteria</taxon>
        <taxon>Pseudomonadati</taxon>
        <taxon>Pseudomonadota</taxon>
        <taxon>Alphaproteobacteria</taxon>
        <taxon>Hyphomicrobiales</taxon>
        <taxon>Chelatococcaceae</taxon>
        <taxon>Pseudochelatococcus</taxon>
    </lineage>
</organism>
<reference evidence="3 4" key="1">
    <citation type="submission" date="2020-08" db="EMBL/GenBank/DDBJ databases">
        <title>Genomic Encyclopedia of Type Strains, Phase IV (KMG-IV): sequencing the most valuable type-strain genomes for metagenomic binning, comparative biology and taxonomic classification.</title>
        <authorList>
            <person name="Goeker M."/>
        </authorList>
    </citation>
    <scope>NUCLEOTIDE SEQUENCE [LARGE SCALE GENOMIC DNA]</scope>
    <source>
        <strain evidence="3 4">DSM 28760</strain>
    </source>
</reference>
<keyword evidence="4" id="KW-1185">Reference proteome</keyword>
<dbReference type="Gene3D" id="1.40.20.10">
    <property type="entry name" value="CHAD domain"/>
    <property type="match status" value="1"/>
</dbReference>
<protein>
    <submittedName>
        <fullName evidence="3">Inorganic triphosphatase YgiF</fullName>
    </submittedName>
</protein>
<dbReference type="PANTHER" id="PTHR39569">
    <property type="entry name" value="INORGANIC TRIPHOSPHATASE"/>
    <property type="match status" value="1"/>
</dbReference>
<feature type="domain" description="CHAD" evidence="2">
    <location>
        <begin position="219"/>
        <end position="510"/>
    </location>
</feature>
<evidence type="ECO:0000313" key="4">
    <source>
        <dbReference type="Proteomes" id="UP000537592"/>
    </source>
</evidence>
<dbReference type="Proteomes" id="UP000537592">
    <property type="component" value="Unassembled WGS sequence"/>
</dbReference>
<dbReference type="InterPro" id="IPR039013">
    <property type="entry name" value="YgiF"/>
</dbReference>
<dbReference type="EMBL" id="JACICC010000003">
    <property type="protein sequence ID" value="MBB3809311.1"/>
    <property type="molecule type" value="Genomic_DNA"/>
</dbReference>
<proteinExistence type="predicted"/>
<comment type="caution">
    <text evidence="3">The sequence shown here is derived from an EMBL/GenBank/DDBJ whole genome shotgun (WGS) entry which is preliminary data.</text>
</comment>
<sequence length="510" mass="57491">MSDEIELKLTLAPTSLHRLAASQAFRQLSIVERVRSRLHSTYFDTPAKALRDAGISVRVRRDGELFVQTVKATRLPDGLLSDRLEWERPVSGPRMDFVHAQETALAPFVMDASQRAALKPLFTVDVDRETVTIAYGSSIIDAALDSGRVKAGNKARRFSEVELELQEGDTADLFALARDISTIVKVRPSRVTKAERGYDLIDPRPPEVTRAKAVTIEPGTTTEEAFRIIARSCLTQYLANEAVLLREPSSGAVHQARVALRRLRAAISVFRSVVDDEERQFISGELRWMANRLGDARDIDVYIENVLVPAQNEHADDPAFADLVATYDEKRDRAYDKARHTLGSRRLAQAIIATLAWVEAGEWTVTPGKKARRRREQAIEKFASKQLDRRRDKIIRASGSIIALSAEDRHEVRIELKKLRYSAEFFAALYHTSEQRKLLKAEVSAMSKLQDLLGELNDIAVAREREAISEAEQVLRDEHAAHEQELLDEAERVFATFRETTPFWATPDNT</sequence>
<dbReference type="CDD" id="cd07756">
    <property type="entry name" value="CYTH-like_Pase_CHAD"/>
    <property type="match status" value="1"/>
</dbReference>
<feature type="domain" description="CYTH" evidence="1">
    <location>
        <begin position="2"/>
        <end position="204"/>
    </location>
</feature>
<dbReference type="Pfam" id="PF05235">
    <property type="entry name" value="CHAD"/>
    <property type="match status" value="1"/>
</dbReference>
<dbReference type="PROSITE" id="PS51708">
    <property type="entry name" value="CHAD"/>
    <property type="match status" value="1"/>
</dbReference>
<dbReference type="PROSITE" id="PS51707">
    <property type="entry name" value="CYTH"/>
    <property type="match status" value="1"/>
</dbReference>